<keyword evidence="4" id="KW-1185">Reference proteome</keyword>
<dbReference type="EMBL" id="VSRR010013536">
    <property type="protein sequence ID" value="MPC55908.1"/>
    <property type="molecule type" value="Genomic_DNA"/>
</dbReference>
<comment type="caution">
    <text evidence="3">The sequence shown here is derived from an EMBL/GenBank/DDBJ whole genome shotgun (WGS) entry which is preliminary data.</text>
</comment>
<sequence>MTVCIAGFDVPLFLCWQWAAAGRTDAESTSRTGRADSPADEPRRAGQRARGGREQPTAAAPTELASRPFPSG</sequence>
<name>A0A5B7GFF5_PORTR</name>
<proteinExistence type="predicted"/>
<feature type="chain" id="PRO_5023117573" evidence="2">
    <location>
        <begin position="27"/>
        <end position="72"/>
    </location>
</feature>
<gene>
    <name evidence="3" type="ORF">E2C01_049852</name>
</gene>
<evidence type="ECO:0000256" key="2">
    <source>
        <dbReference type="SAM" id="SignalP"/>
    </source>
</evidence>
<protein>
    <submittedName>
        <fullName evidence="3">Uncharacterized protein</fullName>
    </submittedName>
</protein>
<reference evidence="3 4" key="1">
    <citation type="submission" date="2019-05" db="EMBL/GenBank/DDBJ databases">
        <title>Another draft genome of Portunus trituberculatus and its Hox gene families provides insights of decapod evolution.</title>
        <authorList>
            <person name="Jeong J.-H."/>
            <person name="Song I."/>
            <person name="Kim S."/>
            <person name="Choi T."/>
            <person name="Kim D."/>
            <person name="Ryu S."/>
            <person name="Kim W."/>
        </authorList>
    </citation>
    <scope>NUCLEOTIDE SEQUENCE [LARGE SCALE GENOMIC DNA]</scope>
    <source>
        <tissue evidence="3">Muscle</tissue>
    </source>
</reference>
<accession>A0A5B7GFF5</accession>
<dbReference type="Proteomes" id="UP000324222">
    <property type="component" value="Unassembled WGS sequence"/>
</dbReference>
<feature type="region of interest" description="Disordered" evidence="1">
    <location>
        <begin position="23"/>
        <end position="72"/>
    </location>
</feature>
<evidence type="ECO:0000313" key="4">
    <source>
        <dbReference type="Proteomes" id="UP000324222"/>
    </source>
</evidence>
<dbReference type="AlphaFoldDB" id="A0A5B7GFF5"/>
<evidence type="ECO:0000313" key="3">
    <source>
        <dbReference type="EMBL" id="MPC55908.1"/>
    </source>
</evidence>
<feature type="signal peptide" evidence="2">
    <location>
        <begin position="1"/>
        <end position="26"/>
    </location>
</feature>
<organism evidence="3 4">
    <name type="scientific">Portunus trituberculatus</name>
    <name type="common">Swimming crab</name>
    <name type="synonym">Neptunus trituberculatus</name>
    <dbReference type="NCBI Taxonomy" id="210409"/>
    <lineage>
        <taxon>Eukaryota</taxon>
        <taxon>Metazoa</taxon>
        <taxon>Ecdysozoa</taxon>
        <taxon>Arthropoda</taxon>
        <taxon>Crustacea</taxon>
        <taxon>Multicrustacea</taxon>
        <taxon>Malacostraca</taxon>
        <taxon>Eumalacostraca</taxon>
        <taxon>Eucarida</taxon>
        <taxon>Decapoda</taxon>
        <taxon>Pleocyemata</taxon>
        <taxon>Brachyura</taxon>
        <taxon>Eubrachyura</taxon>
        <taxon>Portunoidea</taxon>
        <taxon>Portunidae</taxon>
        <taxon>Portuninae</taxon>
        <taxon>Portunus</taxon>
    </lineage>
</organism>
<keyword evidence="2" id="KW-0732">Signal</keyword>
<evidence type="ECO:0000256" key="1">
    <source>
        <dbReference type="SAM" id="MobiDB-lite"/>
    </source>
</evidence>